<reference evidence="1 2" key="1">
    <citation type="submission" date="2019-09" db="EMBL/GenBank/DDBJ databases">
        <title>Draft genome sequencing and comparative genomics of hatchery-associated Vibrios.</title>
        <authorList>
            <person name="Kehlet-Delgado H."/>
            <person name="Mueller R.S."/>
        </authorList>
    </citation>
    <scope>NUCLEOTIDE SEQUENCE [LARGE SCALE GENOMIC DNA]</scope>
    <source>
        <strain evidence="1 2">09-121-3</strain>
    </source>
</reference>
<evidence type="ECO:0008006" key="3">
    <source>
        <dbReference type="Google" id="ProtNLM"/>
    </source>
</evidence>
<dbReference type="RefSeq" id="WP_171353790.1">
    <property type="nucleotide sequence ID" value="NZ_VTXP01000015.1"/>
</dbReference>
<proteinExistence type="predicted"/>
<dbReference type="PROSITE" id="PS51257">
    <property type="entry name" value="PROKAR_LIPOPROTEIN"/>
    <property type="match status" value="1"/>
</dbReference>
<protein>
    <recommendedName>
        <fullName evidence="3">Lipoprotein</fullName>
    </recommendedName>
</protein>
<evidence type="ECO:0000313" key="2">
    <source>
        <dbReference type="Proteomes" id="UP000576645"/>
    </source>
</evidence>
<accession>A0AAP6ZUG5</accession>
<organism evidence="1 2">
    <name type="scientific">Vibrio coralliilyticus</name>
    <dbReference type="NCBI Taxonomy" id="190893"/>
    <lineage>
        <taxon>Bacteria</taxon>
        <taxon>Pseudomonadati</taxon>
        <taxon>Pseudomonadota</taxon>
        <taxon>Gammaproteobacteria</taxon>
        <taxon>Vibrionales</taxon>
        <taxon>Vibrionaceae</taxon>
        <taxon>Vibrio</taxon>
    </lineage>
</organism>
<gene>
    <name evidence="1" type="ORF">F0238_21435</name>
</gene>
<dbReference type="AlphaFoldDB" id="A0AAP6ZUG5"/>
<sequence>MKNVKKMGCLVAIVGSLLGCQSTQGTIEPRDFQERFSEAYNIANQTTLTRNNSPLKDFSINEIEEMKTAMAKNSGGDASILFGTLSILTGNFTGVIDVVGGNAANLANSNHTAAYSRWFVEIPMDKAGSSEEAWWLAAKAIRQAQIEVYSQFGEVKVESKKEGIDYLSINLDGKDIALGGALKHSNVGKGVIASEGFYRIGYTDTSFPKFVMPSSPLAIYLENQSVDPMAVYKKISNKLPKGYYLYIPSFEKQYLTQGTYIDLHHTVPSIYSSGEKYDFIQP</sequence>
<name>A0AAP6ZUG5_9VIBR</name>
<evidence type="ECO:0000313" key="1">
    <source>
        <dbReference type="EMBL" id="NOJ25292.1"/>
    </source>
</evidence>
<dbReference type="EMBL" id="VTXP01000015">
    <property type="protein sequence ID" value="NOJ25292.1"/>
    <property type="molecule type" value="Genomic_DNA"/>
</dbReference>
<comment type="caution">
    <text evidence="1">The sequence shown here is derived from an EMBL/GenBank/DDBJ whole genome shotgun (WGS) entry which is preliminary data.</text>
</comment>
<dbReference type="Proteomes" id="UP000576645">
    <property type="component" value="Unassembled WGS sequence"/>
</dbReference>